<evidence type="ECO:0000256" key="2">
    <source>
        <dbReference type="ARBA" id="ARBA00022692"/>
    </source>
</evidence>
<evidence type="ECO:0000256" key="4">
    <source>
        <dbReference type="ARBA" id="ARBA00023136"/>
    </source>
</evidence>
<evidence type="ECO:0000256" key="3">
    <source>
        <dbReference type="ARBA" id="ARBA00022989"/>
    </source>
</evidence>
<keyword evidence="4 5" id="KW-0472">Membrane</keyword>
<dbReference type="InterPro" id="IPR002035">
    <property type="entry name" value="VWF_A"/>
</dbReference>
<dbReference type="RefSeq" id="WP_149402581.1">
    <property type="nucleotide sequence ID" value="NZ_BIXY01000048.1"/>
</dbReference>
<feature type="domain" description="VWFA" evidence="6">
    <location>
        <begin position="87"/>
        <end position="274"/>
    </location>
</feature>
<keyword evidence="2 5" id="KW-0812">Transmembrane</keyword>
<dbReference type="PANTHER" id="PTHR22550:SF5">
    <property type="entry name" value="LEUCINE ZIPPER PROTEIN 4"/>
    <property type="match status" value="1"/>
</dbReference>
<dbReference type="EMBL" id="BIXY01000048">
    <property type="protein sequence ID" value="GCF09657.1"/>
    <property type="molecule type" value="Genomic_DNA"/>
</dbReference>
<gene>
    <name evidence="7" type="ORF">KDI_32210</name>
</gene>
<keyword evidence="8" id="KW-1185">Reference proteome</keyword>
<protein>
    <submittedName>
        <fullName evidence="7">UPF0353 protein</fullName>
    </submittedName>
</protein>
<evidence type="ECO:0000256" key="5">
    <source>
        <dbReference type="SAM" id="Phobius"/>
    </source>
</evidence>
<dbReference type="OrthoDB" id="8882959at2"/>
<dbReference type="Proteomes" id="UP000322530">
    <property type="component" value="Unassembled WGS sequence"/>
</dbReference>
<keyword evidence="3 5" id="KW-1133">Transmembrane helix</keyword>
<comment type="caution">
    <text evidence="7">The sequence shown here is derived from an EMBL/GenBank/DDBJ whole genome shotgun (WGS) entry which is preliminary data.</text>
</comment>
<evidence type="ECO:0000259" key="6">
    <source>
        <dbReference type="PROSITE" id="PS50234"/>
    </source>
</evidence>
<accession>A0A5A5TEA4</accession>
<evidence type="ECO:0000256" key="1">
    <source>
        <dbReference type="ARBA" id="ARBA00022475"/>
    </source>
</evidence>
<sequence length="314" mass="33528">MTFQWPFCLFLLLLIPLLIWLYLLAQKKRSVYAVRFTNLALLGSVVGRGPGMRRHVPAIIFGCALAILILSLARPTAILAVPQERANVMLVFDVSGSMGSQDMHPSRIMAARQAAHTFINALPGNVQIGVVSFNNVASLRTPLTLDRGLVQRAIDSLTPGGGTAIGDGLNTALDQFQQLPRAANGDPGTGTVVLLSDGANNMGTDPALAALRARNAHIKVNTIGIGARGNTSGPEGQPGTGLDEAALQAIAHQTNGHYFYAGESKALQQIYADLSSQISWVKESTEITAILSMLGAFLFLTASMLSLHWFQRFP</sequence>
<dbReference type="Pfam" id="PF07584">
    <property type="entry name" value="BatA"/>
    <property type="match status" value="1"/>
</dbReference>
<organism evidence="7 8">
    <name type="scientific">Dictyobacter arantiisoli</name>
    <dbReference type="NCBI Taxonomy" id="2014874"/>
    <lineage>
        <taxon>Bacteria</taxon>
        <taxon>Bacillati</taxon>
        <taxon>Chloroflexota</taxon>
        <taxon>Ktedonobacteria</taxon>
        <taxon>Ktedonobacterales</taxon>
        <taxon>Dictyobacteraceae</taxon>
        <taxon>Dictyobacter</taxon>
    </lineage>
</organism>
<keyword evidence="1" id="KW-1003">Cell membrane</keyword>
<dbReference type="InterPro" id="IPR050768">
    <property type="entry name" value="UPF0353/GerABKA_families"/>
</dbReference>
<name>A0A5A5TEA4_9CHLR</name>
<dbReference type="SMART" id="SM00327">
    <property type="entry name" value="VWA"/>
    <property type="match status" value="1"/>
</dbReference>
<evidence type="ECO:0000313" key="7">
    <source>
        <dbReference type="EMBL" id="GCF09657.1"/>
    </source>
</evidence>
<reference evidence="7 8" key="1">
    <citation type="submission" date="2019-01" db="EMBL/GenBank/DDBJ databases">
        <title>Draft genome sequence of Dictyobacter sp. Uno17.</title>
        <authorList>
            <person name="Wang C.M."/>
            <person name="Zheng Y."/>
            <person name="Sakai Y."/>
            <person name="Abe K."/>
            <person name="Yokota A."/>
            <person name="Yabe S."/>
        </authorList>
    </citation>
    <scope>NUCLEOTIDE SEQUENCE [LARGE SCALE GENOMIC DNA]</scope>
    <source>
        <strain evidence="7 8">Uno17</strain>
    </source>
</reference>
<proteinExistence type="predicted"/>
<dbReference type="Gene3D" id="3.40.50.410">
    <property type="entry name" value="von Willebrand factor, type A domain"/>
    <property type="match status" value="1"/>
</dbReference>
<evidence type="ECO:0000313" key="8">
    <source>
        <dbReference type="Proteomes" id="UP000322530"/>
    </source>
</evidence>
<dbReference type="InterPro" id="IPR036465">
    <property type="entry name" value="vWFA_dom_sf"/>
</dbReference>
<dbReference type="InterPro" id="IPR024163">
    <property type="entry name" value="Aerotolerance_reg_N"/>
</dbReference>
<dbReference type="AlphaFoldDB" id="A0A5A5TEA4"/>
<dbReference type="SUPFAM" id="SSF53300">
    <property type="entry name" value="vWA-like"/>
    <property type="match status" value="1"/>
</dbReference>
<dbReference type="PROSITE" id="PS50234">
    <property type="entry name" value="VWFA"/>
    <property type="match status" value="1"/>
</dbReference>
<feature type="transmembrane region" description="Helical" evidence="5">
    <location>
        <begin position="287"/>
        <end position="310"/>
    </location>
</feature>
<feature type="transmembrane region" description="Helical" evidence="5">
    <location>
        <begin position="57"/>
        <end position="81"/>
    </location>
</feature>
<dbReference type="Pfam" id="PF00092">
    <property type="entry name" value="VWA"/>
    <property type="match status" value="1"/>
</dbReference>
<dbReference type="PANTHER" id="PTHR22550">
    <property type="entry name" value="SPORE GERMINATION PROTEIN"/>
    <property type="match status" value="1"/>
</dbReference>